<feature type="transmembrane region" description="Helical" evidence="7">
    <location>
        <begin position="35"/>
        <end position="55"/>
    </location>
</feature>
<feature type="transmembrane region" description="Helical" evidence="7">
    <location>
        <begin position="372"/>
        <end position="397"/>
    </location>
</feature>
<feature type="transmembrane region" description="Helical" evidence="7">
    <location>
        <begin position="340"/>
        <end position="360"/>
    </location>
</feature>
<name>A0ABW0BN44_9ACTN</name>
<dbReference type="PANTHER" id="PTHR30250:SF27">
    <property type="entry name" value="POLYSACCHARIDE BIOSYNTHESIS PROTEIN"/>
    <property type="match status" value="1"/>
</dbReference>
<dbReference type="RefSeq" id="WP_378591489.1">
    <property type="nucleotide sequence ID" value="NZ_JBHSKD010000018.1"/>
</dbReference>
<dbReference type="Proteomes" id="UP001596087">
    <property type="component" value="Unassembled WGS sequence"/>
</dbReference>
<dbReference type="EMBL" id="JBHSKD010000018">
    <property type="protein sequence ID" value="MFC5178001.1"/>
    <property type="molecule type" value="Genomic_DNA"/>
</dbReference>
<evidence type="ECO:0000256" key="6">
    <source>
        <dbReference type="SAM" id="MobiDB-lite"/>
    </source>
</evidence>
<keyword evidence="3 7" id="KW-0812">Transmembrane</keyword>
<feature type="transmembrane region" description="Helical" evidence="7">
    <location>
        <begin position="67"/>
        <end position="89"/>
    </location>
</feature>
<evidence type="ECO:0000313" key="8">
    <source>
        <dbReference type="EMBL" id="MFC5178001.1"/>
    </source>
</evidence>
<evidence type="ECO:0000256" key="3">
    <source>
        <dbReference type="ARBA" id="ARBA00022692"/>
    </source>
</evidence>
<evidence type="ECO:0000256" key="2">
    <source>
        <dbReference type="ARBA" id="ARBA00022475"/>
    </source>
</evidence>
<evidence type="ECO:0000256" key="4">
    <source>
        <dbReference type="ARBA" id="ARBA00022989"/>
    </source>
</evidence>
<dbReference type="InterPro" id="IPR050833">
    <property type="entry name" value="Poly_Biosynth_Transport"/>
</dbReference>
<feature type="transmembrane region" description="Helical" evidence="7">
    <location>
        <begin position="207"/>
        <end position="230"/>
    </location>
</feature>
<feature type="transmembrane region" description="Helical" evidence="7">
    <location>
        <begin position="151"/>
        <end position="170"/>
    </location>
</feature>
<keyword evidence="2" id="KW-1003">Cell membrane</keyword>
<feature type="transmembrane region" description="Helical" evidence="7">
    <location>
        <begin position="488"/>
        <end position="506"/>
    </location>
</feature>
<protein>
    <submittedName>
        <fullName evidence="8">Lipopolysaccharide biosynthesis protein</fullName>
    </submittedName>
</protein>
<gene>
    <name evidence="8" type="ORF">ACFPGP_15065</name>
</gene>
<accession>A0ABW0BN44</accession>
<keyword evidence="9" id="KW-1185">Reference proteome</keyword>
<feature type="region of interest" description="Disordered" evidence="6">
    <location>
        <begin position="1"/>
        <end position="23"/>
    </location>
</feature>
<evidence type="ECO:0000313" key="9">
    <source>
        <dbReference type="Proteomes" id="UP001596087"/>
    </source>
</evidence>
<dbReference type="Pfam" id="PF13440">
    <property type="entry name" value="Polysacc_synt_3"/>
    <property type="match status" value="1"/>
</dbReference>
<evidence type="ECO:0000256" key="1">
    <source>
        <dbReference type="ARBA" id="ARBA00004651"/>
    </source>
</evidence>
<feature type="transmembrane region" description="Helical" evidence="7">
    <location>
        <begin position="461"/>
        <end position="482"/>
    </location>
</feature>
<sequence length="533" mass="55990">MTTVSRDPVPPVPPGGAPERSANDRELRRLARGSTLNLAGSFVTVVLNIVLPVIITRNYVQGEAGLFFQGAALFTILINVGTVGADTGVLRFLPRAVALDRRADLRRSLVIALAPAVVFSLLVGGLVLLLAGTLADLLTDTAAASDQFAGVLRVLALFLPVAVVYVVLIASSRGLGSVRPLVFVEKIGRNSAETVSAGTAATLGAPIILITVAWVAPYLAALLVIALWVAGRLRRMAALAADGAAPRPWREMTGEFWRFSAPRAVSRIFTIALQRFDVLLVAALRGPADAAVYAVATRFLVLGLMFVQAIQQVMAPRIASSLAVDDVGVAKTLYRTTTTWLTLVSWPIYLVVMLFAPLLLSIFGSSYERGSLAVVVLCAAMLVATVCGPVDSMLLMAGRSVQSLVNTGLALALNVSLDLVLVPWLGVSGAALGWAAAILLNNLLALWQVHRATGLHPFGPGTRSAMLICVVSWFLVVGAVRLVTGPTLVGLLVGGAAGAACFAVLAGRRRGVLELAALASVAEPLTRRLRRAR</sequence>
<feature type="transmembrane region" description="Helical" evidence="7">
    <location>
        <begin position="109"/>
        <end position="131"/>
    </location>
</feature>
<proteinExistence type="predicted"/>
<feature type="transmembrane region" description="Helical" evidence="7">
    <location>
        <begin position="431"/>
        <end position="449"/>
    </location>
</feature>
<evidence type="ECO:0000256" key="5">
    <source>
        <dbReference type="ARBA" id="ARBA00023136"/>
    </source>
</evidence>
<keyword evidence="5 7" id="KW-0472">Membrane</keyword>
<dbReference type="PANTHER" id="PTHR30250">
    <property type="entry name" value="PST FAMILY PREDICTED COLANIC ACID TRANSPORTER"/>
    <property type="match status" value="1"/>
</dbReference>
<evidence type="ECO:0000256" key="7">
    <source>
        <dbReference type="SAM" id="Phobius"/>
    </source>
</evidence>
<keyword evidence="4 7" id="KW-1133">Transmembrane helix</keyword>
<comment type="caution">
    <text evidence="8">The sequence shown here is derived from an EMBL/GenBank/DDBJ whole genome shotgun (WGS) entry which is preliminary data.</text>
</comment>
<reference evidence="9" key="1">
    <citation type="journal article" date="2019" name="Int. J. Syst. Evol. Microbiol.">
        <title>The Global Catalogue of Microorganisms (GCM) 10K type strain sequencing project: providing services to taxonomists for standard genome sequencing and annotation.</title>
        <authorList>
            <consortium name="The Broad Institute Genomics Platform"/>
            <consortium name="The Broad Institute Genome Sequencing Center for Infectious Disease"/>
            <person name="Wu L."/>
            <person name="Ma J."/>
        </authorList>
    </citation>
    <scope>NUCLEOTIDE SEQUENCE [LARGE SCALE GENOMIC DNA]</scope>
    <source>
        <strain evidence="9">DFY41</strain>
    </source>
</reference>
<comment type="subcellular location">
    <subcellularLocation>
        <location evidence="1">Cell membrane</location>
        <topology evidence="1">Multi-pass membrane protein</topology>
    </subcellularLocation>
</comment>
<organism evidence="8 9">
    <name type="scientific">Nocardioides taihuensis</name>
    <dbReference type="NCBI Taxonomy" id="1835606"/>
    <lineage>
        <taxon>Bacteria</taxon>
        <taxon>Bacillati</taxon>
        <taxon>Actinomycetota</taxon>
        <taxon>Actinomycetes</taxon>
        <taxon>Propionibacteriales</taxon>
        <taxon>Nocardioidaceae</taxon>
        <taxon>Nocardioides</taxon>
    </lineage>
</organism>